<dbReference type="Pfam" id="PF13175">
    <property type="entry name" value="AAA_15"/>
    <property type="match status" value="1"/>
</dbReference>
<feature type="domain" description="Endonuclease GajA/Old nuclease/RecF-like AAA" evidence="1">
    <location>
        <begin position="10"/>
        <end position="55"/>
    </location>
</feature>
<dbReference type="InterPro" id="IPR051396">
    <property type="entry name" value="Bact_Antivir_Def_Nuclease"/>
</dbReference>
<dbReference type="SUPFAM" id="SSF52540">
    <property type="entry name" value="P-loop containing nucleoside triphosphate hydrolases"/>
    <property type="match status" value="1"/>
</dbReference>
<dbReference type="AlphaFoldDB" id="A0A8E1QVY0"/>
<dbReference type="InterPro" id="IPR041685">
    <property type="entry name" value="AAA_GajA/Old/RecF-like"/>
</dbReference>
<protein>
    <recommendedName>
        <fullName evidence="1">Endonuclease GajA/Old nuclease/RecF-like AAA domain-containing protein</fullName>
    </recommendedName>
</protein>
<comment type="caution">
    <text evidence="2">The sequence shown here is derived from an EMBL/GenBank/DDBJ whole genome shotgun (WGS) entry which is preliminary data.</text>
</comment>
<dbReference type="EMBL" id="LFQU01000037">
    <property type="protein sequence ID" value="KOO67268.1"/>
    <property type="molecule type" value="Genomic_DNA"/>
</dbReference>
<evidence type="ECO:0000313" key="3">
    <source>
        <dbReference type="Proteomes" id="UP000036951"/>
    </source>
</evidence>
<evidence type="ECO:0000313" key="2">
    <source>
        <dbReference type="EMBL" id="KOO67268.1"/>
    </source>
</evidence>
<dbReference type="GO" id="GO:0005524">
    <property type="term" value="F:ATP binding"/>
    <property type="evidence" value="ECO:0007669"/>
    <property type="project" value="InterPro"/>
</dbReference>
<proteinExistence type="predicted"/>
<keyword evidence="3" id="KW-1185">Reference proteome</keyword>
<dbReference type="PANTHER" id="PTHR43581:SF4">
    <property type="entry name" value="ATP_GTP PHOSPHATASE"/>
    <property type="match status" value="1"/>
</dbReference>
<organism evidence="2 3">
    <name type="scientific">Xylanibacter rarus</name>
    <dbReference type="NCBI Taxonomy" id="1676614"/>
    <lineage>
        <taxon>Bacteria</taxon>
        <taxon>Pseudomonadati</taxon>
        <taxon>Bacteroidota</taxon>
        <taxon>Bacteroidia</taxon>
        <taxon>Bacteroidales</taxon>
        <taxon>Prevotellaceae</taxon>
        <taxon>Xylanibacter</taxon>
    </lineage>
</organism>
<name>A0A8E1QVY0_9BACT</name>
<dbReference type="Gene3D" id="3.40.50.300">
    <property type="entry name" value="P-loop containing nucleotide triphosphate hydrolases"/>
    <property type="match status" value="2"/>
</dbReference>
<dbReference type="Proteomes" id="UP000036951">
    <property type="component" value="Unassembled WGS sequence"/>
</dbReference>
<reference evidence="2 3" key="1">
    <citation type="submission" date="2015-06" db="EMBL/GenBank/DDBJ databases">
        <title>Prevotella sp. 109, sp. nov., a novel member of the family Prevotellaceae isolated from human faeces.</title>
        <authorList>
            <person name="Shkoporov A.N."/>
            <person name="Chaplin A.V."/>
            <person name="Kafarskaia L.I."/>
            <person name="Efimov B.A."/>
        </authorList>
    </citation>
    <scope>NUCLEOTIDE SEQUENCE [LARGE SCALE GENOMIC DNA]</scope>
    <source>
        <strain evidence="2 3">109</strain>
    </source>
</reference>
<evidence type="ECO:0000259" key="1">
    <source>
        <dbReference type="Pfam" id="PF13175"/>
    </source>
</evidence>
<accession>A0A8E1QVY0</accession>
<dbReference type="GO" id="GO:0016887">
    <property type="term" value="F:ATP hydrolysis activity"/>
    <property type="evidence" value="ECO:0007669"/>
    <property type="project" value="InterPro"/>
</dbReference>
<gene>
    <name evidence="2" type="ORF">ACU52_13120</name>
</gene>
<dbReference type="InterPro" id="IPR027417">
    <property type="entry name" value="P-loop_NTPase"/>
</dbReference>
<sequence length="351" mass="39657">MPEMKNQFRDIELSNFRGFDHIEISALSKINVFVGANNVGKTSVLEAVFMLAGMSNPFIPTRVNYLRTLSAVNADLNNARYLFHNMDFNNAPLLRASIGDGVRRLTFSPIMRGSDEPSNGTSIHSDIIRLDFKFDTNLTGDFNFQSALFLGSDGSLQQTIDNRYTEGLNCLFISTDKNDGNATNNFASIVKYNKKQLVVEALQDLDPAIETIEALPDGLYLKLRNMCELLPISMAGDGIRRMINIISSVFVENYNILLVDEIDNGMHYSAHKLLWSAIMKFVVRHDIQMFVTTHNIECLQSLANAMKEAPEFQAVANVYNIARTAKEGFQAYRYSYDELKEAIDNEMEIRR</sequence>
<dbReference type="PANTHER" id="PTHR43581">
    <property type="entry name" value="ATP/GTP PHOSPHATASE"/>
    <property type="match status" value="1"/>
</dbReference>